<dbReference type="RefSeq" id="WP_307256334.1">
    <property type="nucleotide sequence ID" value="NZ_JAUSUC010000006.1"/>
</dbReference>
<protein>
    <submittedName>
        <fullName evidence="1">Uncharacterized protein</fullName>
    </submittedName>
</protein>
<accession>A0AAJ1T301</accession>
<reference evidence="1" key="1">
    <citation type="submission" date="2023-07" db="EMBL/GenBank/DDBJ databases">
        <title>Genomic Encyclopedia of Type Strains, Phase IV (KMG-IV): sequencing the most valuable type-strain genomes for metagenomic binning, comparative biology and taxonomic classification.</title>
        <authorList>
            <person name="Goeker M."/>
        </authorList>
    </citation>
    <scope>NUCLEOTIDE SEQUENCE</scope>
    <source>
        <strain evidence="1">DSM 23947</strain>
    </source>
</reference>
<name>A0AAJ1T301_9BACI</name>
<gene>
    <name evidence="1" type="ORF">J2S13_000737</name>
</gene>
<dbReference type="EMBL" id="JAUSUC010000006">
    <property type="protein sequence ID" value="MDQ0214341.1"/>
    <property type="molecule type" value="Genomic_DNA"/>
</dbReference>
<dbReference type="Proteomes" id="UP001237207">
    <property type="component" value="Unassembled WGS sequence"/>
</dbReference>
<sequence>MSNRRKTKVLAYFQLFKSMGIINEHEFSMMKDKICQDAKLKDRFS</sequence>
<organism evidence="1 2">
    <name type="scientific">Oikeobacillus pervagus</name>
    <dbReference type="NCBI Taxonomy" id="1325931"/>
    <lineage>
        <taxon>Bacteria</taxon>
        <taxon>Bacillati</taxon>
        <taxon>Bacillota</taxon>
        <taxon>Bacilli</taxon>
        <taxon>Bacillales</taxon>
        <taxon>Bacillaceae</taxon>
        <taxon>Oikeobacillus</taxon>
    </lineage>
</organism>
<evidence type="ECO:0000313" key="1">
    <source>
        <dbReference type="EMBL" id="MDQ0214341.1"/>
    </source>
</evidence>
<dbReference type="AlphaFoldDB" id="A0AAJ1T301"/>
<proteinExistence type="predicted"/>
<comment type="caution">
    <text evidence="1">The sequence shown here is derived from an EMBL/GenBank/DDBJ whole genome shotgun (WGS) entry which is preliminary data.</text>
</comment>
<evidence type="ECO:0000313" key="2">
    <source>
        <dbReference type="Proteomes" id="UP001237207"/>
    </source>
</evidence>
<keyword evidence="2" id="KW-1185">Reference proteome</keyword>